<dbReference type="Gramene" id="evm.model.03.1284">
    <property type="protein sequence ID" value="cds.evm.model.03.1284"/>
    <property type="gene ID" value="evm.TU.03.1284"/>
</dbReference>
<keyword evidence="2" id="KW-0732">Signal</keyword>
<protein>
    <submittedName>
        <fullName evidence="4">Uncharacterized protein</fullName>
    </submittedName>
</protein>
<reference evidence="4" key="2">
    <citation type="submission" date="2021-03" db="UniProtKB">
        <authorList>
            <consortium name="EnsemblPlants"/>
        </authorList>
    </citation>
    <scope>IDENTIFICATION</scope>
</reference>
<reference evidence="4" key="1">
    <citation type="submission" date="2018-11" db="EMBL/GenBank/DDBJ databases">
        <authorList>
            <person name="Grassa J C."/>
        </authorList>
    </citation>
    <scope>NUCLEOTIDE SEQUENCE [LARGE SCALE GENOMIC DNA]</scope>
</reference>
<evidence type="ECO:0000256" key="3">
    <source>
        <dbReference type="ARBA" id="ARBA00023180"/>
    </source>
</evidence>
<dbReference type="GO" id="GO:0010215">
    <property type="term" value="P:cellulose microfibril organization"/>
    <property type="evidence" value="ECO:0007669"/>
    <property type="project" value="InterPro"/>
</dbReference>
<name>A0A803P4N9_CANSA</name>
<evidence type="ECO:0000313" key="4">
    <source>
        <dbReference type="EnsemblPlants" id="cds.evm.model.03.1284"/>
    </source>
</evidence>
<evidence type="ECO:0000256" key="1">
    <source>
        <dbReference type="ARBA" id="ARBA00005507"/>
    </source>
</evidence>
<dbReference type="GO" id="GO:0005886">
    <property type="term" value="C:plasma membrane"/>
    <property type="evidence" value="ECO:0007669"/>
    <property type="project" value="TreeGrafter"/>
</dbReference>
<organism evidence="4 5">
    <name type="scientific">Cannabis sativa</name>
    <name type="common">Hemp</name>
    <name type="synonym">Marijuana</name>
    <dbReference type="NCBI Taxonomy" id="3483"/>
    <lineage>
        <taxon>Eukaryota</taxon>
        <taxon>Viridiplantae</taxon>
        <taxon>Streptophyta</taxon>
        <taxon>Embryophyta</taxon>
        <taxon>Tracheophyta</taxon>
        <taxon>Spermatophyta</taxon>
        <taxon>Magnoliopsida</taxon>
        <taxon>eudicotyledons</taxon>
        <taxon>Gunneridae</taxon>
        <taxon>Pentapetalae</taxon>
        <taxon>rosids</taxon>
        <taxon>fabids</taxon>
        <taxon>Rosales</taxon>
        <taxon>Cannabaceae</taxon>
        <taxon>Cannabis</taxon>
    </lineage>
</organism>
<dbReference type="PANTHER" id="PTHR31673:SF3">
    <property type="entry name" value="COBRA-LIKE PROTEIN 4"/>
    <property type="match status" value="1"/>
</dbReference>
<dbReference type="Pfam" id="PF04833">
    <property type="entry name" value="COBRA"/>
    <property type="match status" value="1"/>
</dbReference>
<dbReference type="EMBL" id="UZAU01000290">
    <property type="status" value="NOT_ANNOTATED_CDS"/>
    <property type="molecule type" value="Genomic_DNA"/>
</dbReference>
<keyword evidence="5" id="KW-1185">Reference proteome</keyword>
<sequence length="196" mass="21099">MMGRRQLIKKDIQDSKNVPHCCRKGPDGCGLLPGTPYNQQIANCCKGGLATLGPRSGAASSFQMMLPCYMGQVYNDFLSQKLVPWHSLISDKEGKRLVIKASTLGYIVEFGCEQLVSTDCTVGSYLGGQHTTLAAVGGYLVERASGANQLLRVSLGCNGMAILNLNSLPILWLQAPRTKLFPSLPYVPTPGVHRGS</sequence>
<dbReference type="GO" id="GO:0052324">
    <property type="term" value="P:plant-type cell wall cellulose biosynthetic process"/>
    <property type="evidence" value="ECO:0007669"/>
    <property type="project" value="TreeGrafter"/>
</dbReference>
<dbReference type="AlphaFoldDB" id="A0A803P4N9"/>
<keyword evidence="3" id="KW-0325">Glycoprotein</keyword>
<accession>A0A803P4N9</accession>
<dbReference type="Proteomes" id="UP000596661">
    <property type="component" value="Chromosome 3"/>
</dbReference>
<proteinExistence type="inferred from homology"/>
<dbReference type="EnsemblPlants" id="evm.model.03.1284">
    <property type="protein sequence ID" value="cds.evm.model.03.1284"/>
    <property type="gene ID" value="evm.TU.03.1284"/>
</dbReference>
<evidence type="ECO:0000256" key="2">
    <source>
        <dbReference type="ARBA" id="ARBA00022729"/>
    </source>
</evidence>
<comment type="similarity">
    <text evidence="1">Belongs to the COBRA family.</text>
</comment>
<dbReference type="InterPro" id="IPR006918">
    <property type="entry name" value="COBRA_pln"/>
</dbReference>
<evidence type="ECO:0000313" key="5">
    <source>
        <dbReference type="Proteomes" id="UP000596661"/>
    </source>
</evidence>
<dbReference type="PANTHER" id="PTHR31673">
    <property type="entry name" value="PROTEIN COBRA"/>
    <property type="match status" value="1"/>
</dbReference>